<evidence type="ECO:0000313" key="4">
    <source>
        <dbReference type="Proteomes" id="UP000594638"/>
    </source>
</evidence>
<protein>
    <recommendedName>
        <fullName evidence="2">DUF4378 domain-containing protein</fullName>
    </recommendedName>
</protein>
<feature type="compositionally biased region" description="Low complexity" evidence="1">
    <location>
        <begin position="123"/>
        <end position="143"/>
    </location>
</feature>
<dbReference type="Proteomes" id="UP000594638">
    <property type="component" value="Unassembled WGS sequence"/>
</dbReference>
<dbReference type="PANTHER" id="PTHR46836:SF8">
    <property type="entry name" value="AFADIN"/>
    <property type="match status" value="1"/>
</dbReference>
<gene>
    <name evidence="3" type="ORF">OLEA9_A116565</name>
</gene>
<comment type="caution">
    <text evidence="3">The sequence shown here is derived from an EMBL/GenBank/DDBJ whole genome shotgun (WGS) entry which is preliminary data.</text>
</comment>
<reference evidence="3 4" key="1">
    <citation type="submission" date="2019-12" db="EMBL/GenBank/DDBJ databases">
        <authorList>
            <person name="Alioto T."/>
            <person name="Alioto T."/>
            <person name="Gomez Garrido J."/>
        </authorList>
    </citation>
    <scope>NUCLEOTIDE SEQUENCE [LARGE SCALE GENOMIC DNA]</scope>
</reference>
<dbReference type="Pfam" id="PF14309">
    <property type="entry name" value="DUF4378"/>
    <property type="match status" value="1"/>
</dbReference>
<evidence type="ECO:0000313" key="3">
    <source>
        <dbReference type="EMBL" id="CAA2984889.1"/>
    </source>
</evidence>
<accession>A0A8S0S0E3</accession>
<name>A0A8S0S0E3_OLEEU</name>
<dbReference type="Gramene" id="OE9A116565T1">
    <property type="protein sequence ID" value="OE9A116565C1"/>
    <property type="gene ID" value="OE9A116565"/>
</dbReference>
<dbReference type="OrthoDB" id="1925259at2759"/>
<dbReference type="EMBL" id="CACTIH010003781">
    <property type="protein sequence ID" value="CAA2984889.1"/>
    <property type="molecule type" value="Genomic_DNA"/>
</dbReference>
<dbReference type="AlphaFoldDB" id="A0A8S0S0E3"/>
<feature type="region of interest" description="Disordered" evidence="1">
    <location>
        <begin position="100"/>
        <end position="186"/>
    </location>
</feature>
<evidence type="ECO:0000256" key="1">
    <source>
        <dbReference type="SAM" id="MobiDB-lite"/>
    </source>
</evidence>
<feature type="domain" description="DUF4378" evidence="2">
    <location>
        <begin position="258"/>
        <end position="408"/>
    </location>
</feature>
<sequence length="413" mass="46695">MRSSFRSKSLPPPSGSCSIHKRSAHCDAIAEGEYLMHRNAVSHSTSKTVKGNLYLKEDFTLNDLKSRNKKPLSCHHAFTGETDSSLEAGFEIQMDTNLEKDPSEQKPMSQMAKADGNCNVCTSPELSSKSSELSLKQSSSELENVNAIAHNEGVPSCQEPHKGPPHQGSDTGSSENSLQADPSPDSVLEVPLTEDVSSVSECFESVNAELHELQIQLQLLKMESQACVDAPTLNDVAQKSHMMFVENYMLGADDWKDSYVLDVLINSGFEESHLFMFRTLWYCSECPLSPWLFDDVEKKYNNDGITGLREERRFLFDRINSALFEAYQQHVDLYPWVMPKIKCVNLTCQKQVVRGACQKLLKGHDFETDRYVPERILDREMQWLEFKGEIDAIGNEIEKLLIDKLITEFLFSF</sequence>
<feature type="compositionally biased region" description="Polar residues" evidence="1">
    <location>
        <begin position="168"/>
        <end position="180"/>
    </location>
</feature>
<keyword evidence="4" id="KW-1185">Reference proteome</keyword>
<organism evidence="3 4">
    <name type="scientific">Olea europaea subsp. europaea</name>
    <dbReference type="NCBI Taxonomy" id="158383"/>
    <lineage>
        <taxon>Eukaryota</taxon>
        <taxon>Viridiplantae</taxon>
        <taxon>Streptophyta</taxon>
        <taxon>Embryophyta</taxon>
        <taxon>Tracheophyta</taxon>
        <taxon>Spermatophyta</taxon>
        <taxon>Magnoliopsida</taxon>
        <taxon>eudicotyledons</taxon>
        <taxon>Gunneridae</taxon>
        <taxon>Pentapetalae</taxon>
        <taxon>asterids</taxon>
        <taxon>lamiids</taxon>
        <taxon>Lamiales</taxon>
        <taxon>Oleaceae</taxon>
        <taxon>Oleeae</taxon>
        <taxon>Olea</taxon>
    </lineage>
</organism>
<dbReference type="PANTHER" id="PTHR46836">
    <property type="entry name" value="AFADIN"/>
    <property type="match status" value="1"/>
</dbReference>
<proteinExistence type="predicted"/>
<dbReference type="InterPro" id="IPR025486">
    <property type="entry name" value="DUF4378"/>
</dbReference>
<evidence type="ECO:0000259" key="2">
    <source>
        <dbReference type="Pfam" id="PF14309"/>
    </source>
</evidence>